<evidence type="ECO:0000313" key="2">
    <source>
        <dbReference type="Proteomes" id="UP000054845"/>
    </source>
</evidence>
<accession>A0A0P1BFL2</accession>
<dbReference type="AlphaFoldDB" id="A0A0P1BFL2"/>
<name>A0A0P1BFL2_9BASI</name>
<protein>
    <submittedName>
        <fullName evidence="1">Uncharacterized protein</fullName>
    </submittedName>
</protein>
<dbReference type="Proteomes" id="UP000054845">
    <property type="component" value="Unassembled WGS sequence"/>
</dbReference>
<reference evidence="2" key="1">
    <citation type="submission" date="2014-09" db="EMBL/GenBank/DDBJ databases">
        <authorList>
            <person name="Sharma Rahul"/>
            <person name="Thines Marco"/>
        </authorList>
    </citation>
    <scope>NUCLEOTIDE SEQUENCE [LARGE SCALE GENOMIC DNA]</scope>
</reference>
<organism evidence="1 2">
    <name type="scientific">Ceraceosorus bombacis</name>
    <dbReference type="NCBI Taxonomy" id="401625"/>
    <lineage>
        <taxon>Eukaryota</taxon>
        <taxon>Fungi</taxon>
        <taxon>Dikarya</taxon>
        <taxon>Basidiomycota</taxon>
        <taxon>Ustilaginomycotina</taxon>
        <taxon>Exobasidiomycetes</taxon>
        <taxon>Ceraceosorales</taxon>
        <taxon>Ceraceosoraceae</taxon>
        <taxon>Ceraceosorus</taxon>
    </lineage>
</organism>
<dbReference type="EMBL" id="CCYA01000252">
    <property type="protein sequence ID" value="CEH15055.1"/>
    <property type="molecule type" value="Genomic_DNA"/>
</dbReference>
<proteinExistence type="predicted"/>
<sequence length="64" mass="7187">MPFPSESIRAPRIEVSSAWRKAVVGLQPREHVRNTIPPPVHRLSFFGRAEMVALHCQLEVVAGQ</sequence>
<evidence type="ECO:0000313" key="1">
    <source>
        <dbReference type="EMBL" id="CEH15055.1"/>
    </source>
</evidence>
<keyword evidence="2" id="KW-1185">Reference proteome</keyword>